<dbReference type="OrthoDB" id="3364175at2759"/>
<gene>
    <name evidence="4" type="ORF">EHS25_005757</name>
</gene>
<dbReference type="EMBL" id="RSCD01000025">
    <property type="protein sequence ID" value="RSH83047.1"/>
    <property type="molecule type" value="Genomic_DNA"/>
</dbReference>
<keyword evidence="5" id="KW-1185">Reference proteome</keyword>
<proteinExistence type="predicted"/>
<evidence type="ECO:0000256" key="1">
    <source>
        <dbReference type="ARBA" id="ARBA00004123"/>
    </source>
</evidence>
<evidence type="ECO:0000256" key="3">
    <source>
        <dbReference type="SAM" id="MobiDB-lite"/>
    </source>
</evidence>
<reference evidence="4 5" key="1">
    <citation type="submission" date="2018-11" db="EMBL/GenBank/DDBJ databases">
        <title>Genome sequence of Saitozyma podzolica DSM 27192.</title>
        <authorList>
            <person name="Aliyu H."/>
            <person name="Gorte O."/>
            <person name="Ochsenreither K."/>
        </authorList>
    </citation>
    <scope>NUCLEOTIDE SEQUENCE [LARGE SCALE GENOMIC DNA]</scope>
    <source>
        <strain evidence="4 5">DSM 27192</strain>
    </source>
</reference>
<keyword evidence="2" id="KW-0539">Nucleus</keyword>
<dbReference type="CDD" id="cd12148">
    <property type="entry name" value="fungal_TF_MHR"/>
    <property type="match status" value="1"/>
</dbReference>
<dbReference type="STRING" id="1890683.A0A427XW60"/>
<organism evidence="4 5">
    <name type="scientific">Saitozyma podzolica</name>
    <dbReference type="NCBI Taxonomy" id="1890683"/>
    <lineage>
        <taxon>Eukaryota</taxon>
        <taxon>Fungi</taxon>
        <taxon>Dikarya</taxon>
        <taxon>Basidiomycota</taxon>
        <taxon>Agaricomycotina</taxon>
        <taxon>Tremellomycetes</taxon>
        <taxon>Tremellales</taxon>
        <taxon>Trimorphomycetaceae</taxon>
        <taxon>Saitozyma</taxon>
    </lineage>
</organism>
<evidence type="ECO:0008006" key="6">
    <source>
        <dbReference type="Google" id="ProtNLM"/>
    </source>
</evidence>
<feature type="region of interest" description="Disordered" evidence="3">
    <location>
        <begin position="122"/>
        <end position="158"/>
    </location>
</feature>
<dbReference type="PANTHER" id="PTHR31001">
    <property type="entry name" value="UNCHARACTERIZED TRANSCRIPTIONAL REGULATORY PROTEIN"/>
    <property type="match status" value="1"/>
</dbReference>
<evidence type="ECO:0000313" key="5">
    <source>
        <dbReference type="Proteomes" id="UP000279259"/>
    </source>
</evidence>
<comment type="caution">
    <text evidence="4">The sequence shown here is derived from an EMBL/GenBank/DDBJ whole genome shotgun (WGS) entry which is preliminary data.</text>
</comment>
<sequence>MTKPAAPKVFATASERSRAAHSVTEERRVESCRVAGGFLSPVEPGQMRQVLPVLALRFEGTGRVVRQGVRHRQWASHWASSARIAQASADTSSAHRREQGVASQAVLPGTAHRYSNRANEALSGNVPEAPGQEEEASPSASPAQSTSELELKGEPSSDGAFTEYLGKLGLVFGMTDEDSRENIQPTFPLLGAIGQHSLASVQSLIPVQHSALLVRWHCDYLHWIHPVFHVPGLLQEHDQWISALSRGEASERPYEFYAFYFALLSCSAYYMDSELLSQLNLSLGVHPMPGRLDAAALAALPRLWLDASIACLQQSGFITAPNLTALQTICLLPMVAHAHGYSQQLELLLHCGLGLARGLNFHLAAADINPSIFGGPIRTELVRRTWWCLQLSDWCVFAVCRVLTHSLSSTAQHPFHLAYPAAWTSPPTNVNDHELSDDRPIVPHQLSHITCVSHLLVVGRLADIFRDLSSAIRSKESLASRLECVKGFESRLDHLFDDFPELRPNDNEVYSSYIDPSKTFDWKPWSSYAEGRFLEIRETCVQAARRMLAAREVPVPTMFRKNWHISAYTILSGTVLALELMHGQPDAASRQRLRSEVQAFITLLRSSDSNAMIRRGIVLLDKMLAVADSAAKRGSNGGEVGSGLAVDIAVGGGGEIESEMSMASWAASVPLTLDSDFLNILLNNDPWVSTSWMTE</sequence>
<protein>
    <recommendedName>
        <fullName evidence="6">Transcription factor domain-containing protein</fullName>
    </recommendedName>
</protein>
<feature type="region of interest" description="Disordered" evidence="3">
    <location>
        <begin position="87"/>
        <end position="108"/>
    </location>
</feature>
<accession>A0A427XW60</accession>
<comment type="subcellular location">
    <subcellularLocation>
        <location evidence="1">Nucleus</location>
    </subcellularLocation>
</comment>
<feature type="compositionally biased region" description="Basic and acidic residues" evidence="3">
    <location>
        <begin position="15"/>
        <end position="24"/>
    </location>
</feature>
<dbReference type="Proteomes" id="UP000279259">
    <property type="component" value="Unassembled WGS sequence"/>
</dbReference>
<dbReference type="GO" id="GO:0005634">
    <property type="term" value="C:nucleus"/>
    <property type="evidence" value="ECO:0007669"/>
    <property type="project" value="UniProtKB-SubCell"/>
</dbReference>
<evidence type="ECO:0000313" key="4">
    <source>
        <dbReference type="EMBL" id="RSH83047.1"/>
    </source>
</evidence>
<dbReference type="AlphaFoldDB" id="A0A427XW60"/>
<feature type="region of interest" description="Disordered" evidence="3">
    <location>
        <begin position="1"/>
        <end position="24"/>
    </location>
</feature>
<evidence type="ECO:0000256" key="2">
    <source>
        <dbReference type="ARBA" id="ARBA00023242"/>
    </source>
</evidence>
<name>A0A427XW60_9TREE</name>
<dbReference type="InterPro" id="IPR050613">
    <property type="entry name" value="Sec_Metabolite_Reg"/>
</dbReference>
<dbReference type="PANTHER" id="PTHR31001:SF76">
    <property type="entry name" value="ZN(2)-C6 FUNGAL-TYPE DOMAIN-CONTAINING PROTEIN"/>
    <property type="match status" value="1"/>
</dbReference>